<dbReference type="PROSITE" id="PS51012">
    <property type="entry name" value="ABC_TM2"/>
    <property type="match status" value="1"/>
</dbReference>
<feature type="transmembrane region" description="Helical" evidence="6">
    <location>
        <begin position="223"/>
        <end position="244"/>
    </location>
</feature>
<keyword evidence="2 6" id="KW-0812">Transmembrane</keyword>
<keyword evidence="5" id="KW-0046">Antibiotic resistance</keyword>
<feature type="transmembrane region" description="Helical" evidence="6">
    <location>
        <begin position="60"/>
        <end position="82"/>
    </location>
</feature>
<evidence type="ECO:0000256" key="2">
    <source>
        <dbReference type="ARBA" id="ARBA00022692"/>
    </source>
</evidence>
<evidence type="ECO:0000256" key="1">
    <source>
        <dbReference type="ARBA" id="ARBA00004141"/>
    </source>
</evidence>
<keyword evidence="9" id="KW-1185">Reference proteome</keyword>
<feature type="transmembrane region" description="Helical" evidence="6">
    <location>
        <begin position="30"/>
        <end position="54"/>
    </location>
</feature>
<dbReference type="PANTHER" id="PTHR43229">
    <property type="entry name" value="NODULATION PROTEIN J"/>
    <property type="match status" value="1"/>
</dbReference>
<name>A0A7K0J8L5_9ACTN</name>
<dbReference type="PIRSF" id="PIRSF006648">
    <property type="entry name" value="DrrB"/>
    <property type="match status" value="1"/>
</dbReference>
<dbReference type="Proteomes" id="UP000466104">
    <property type="component" value="Unassembled WGS sequence"/>
</dbReference>
<keyword evidence="4 6" id="KW-0472">Membrane</keyword>
<comment type="similarity">
    <text evidence="6">Belongs to the ABC-2 integral membrane protein family.</text>
</comment>
<evidence type="ECO:0000313" key="8">
    <source>
        <dbReference type="EMBL" id="MSS46302.1"/>
    </source>
</evidence>
<protein>
    <recommendedName>
        <fullName evidence="6">Transport permease protein</fullName>
    </recommendedName>
</protein>
<gene>
    <name evidence="8" type="ORF">FYJ43_09780</name>
</gene>
<organism evidence="8 9">
    <name type="scientific">Cutibacterium porci</name>
    <dbReference type="NCBI Taxonomy" id="2605781"/>
    <lineage>
        <taxon>Bacteria</taxon>
        <taxon>Bacillati</taxon>
        <taxon>Actinomycetota</taxon>
        <taxon>Actinomycetes</taxon>
        <taxon>Propionibacteriales</taxon>
        <taxon>Propionibacteriaceae</taxon>
        <taxon>Cutibacterium</taxon>
    </lineage>
</organism>
<comment type="caution">
    <text evidence="8">The sequence shown here is derived from an EMBL/GenBank/DDBJ whole genome shotgun (WGS) entry which is preliminary data.</text>
</comment>
<accession>A0A7K0J8L5</accession>
<dbReference type="AlphaFoldDB" id="A0A7K0J8L5"/>
<feature type="transmembrane region" description="Helical" evidence="6">
    <location>
        <begin position="171"/>
        <end position="188"/>
    </location>
</feature>
<keyword evidence="6" id="KW-0813">Transport</keyword>
<keyword evidence="6" id="KW-1003">Cell membrane</keyword>
<evidence type="ECO:0000313" key="9">
    <source>
        <dbReference type="Proteomes" id="UP000466104"/>
    </source>
</evidence>
<dbReference type="InterPro" id="IPR051784">
    <property type="entry name" value="Nod_factor_ABC_transporter"/>
</dbReference>
<feature type="domain" description="ABC transmembrane type-2" evidence="7">
    <location>
        <begin position="28"/>
        <end position="250"/>
    </location>
</feature>
<comment type="subcellular location">
    <subcellularLocation>
        <location evidence="6">Cell membrane</location>
        <topology evidence="6">Multi-pass membrane protein</topology>
    </subcellularLocation>
    <subcellularLocation>
        <location evidence="1">Membrane</location>
        <topology evidence="1">Multi-pass membrane protein</topology>
    </subcellularLocation>
</comment>
<evidence type="ECO:0000256" key="5">
    <source>
        <dbReference type="ARBA" id="ARBA00023251"/>
    </source>
</evidence>
<reference evidence="8 9" key="1">
    <citation type="submission" date="2019-08" db="EMBL/GenBank/DDBJ databases">
        <title>In-depth cultivation of the pig gut microbiome towards novel bacterial diversity and tailored functional studies.</title>
        <authorList>
            <person name="Wylensek D."/>
            <person name="Hitch T.C.A."/>
            <person name="Clavel T."/>
        </authorList>
    </citation>
    <scope>NUCLEOTIDE SEQUENCE [LARGE SCALE GENOMIC DNA]</scope>
    <source>
        <strain evidence="8 9">WCA-380-WT-3A</strain>
    </source>
</reference>
<proteinExistence type="inferred from homology"/>
<sequence>MRVSLNWGTSFNSLLRLEISSAGLNSWRHCLSLCVSPLAYFCLLGLGLSGVLGGGDYLRFVGPGIIVMQALSALSQMIYRVVIERRWGLAAMKLQAGVPMSAYGASLLAPRLIVFAIQACVVVICMLIVGSGFSVVPLFLGVLAGAVCAIFWSLIGITITGLVSNYQTRDFIVNIMMLPLSFSAPVFYRLDGAPVFVRILARINPLSYQVQWVRGIFNGELRLWDFLVVLALLVVAGIFSLAAVRGLRIASFEG</sequence>
<evidence type="ECO:0000259" key="7">
    <source>
        <dbReference type="PROSITE" id="PS51012"/>
    </source>
</evidence>
<dbReference type="Pfam" id="PF01061">
    <property type="entry name" value="ABC2_membrane"/>
    <property type="match status" value="1"/>
</dbReference>
<dbReference type="PANTHER" id="PTHR43229:SF3">
    <property type="entry name" value="ABC-TYPE MULTIDRUG TRANSPORT SYSTEM, PERMEASE COMPONENT"/>
    <property type="match status" value="1"/>
</dbReference>
<evidence type="ECO:0000256" key="6">
    <source>
        <dbReference type="RuleBase" id="RU361157"/>
    </source>
</evidence>
<dbReference type="InterPro" id="IPR013525">
    <property type="entry name" value="ABC2_TM"/>
</dbReference>
<feature type="transmembrane region" description="Helical" evidence="6">
    <location>
        <begin position="135"/>
        <end position="159"/>
    </location>
</feature>
<feature type="transmembrane region" description="Helical" evidence="6">
    <location>
        <begin position="103"/>
        <end position="129"/>
    </location>
</feature>
<dbReference type="GO" id="GO:0140359">
    <property type="term" value="F:ABC-type transporter activity"/>
    <property type="evidence" value="ECO:0007669"/>
    <property type="project" value="InterPro"/>
</dbReference>
<keyword evidence="3 6" id="KW-1133">Transmembrane helix</keyword>
<dbReference type="GO" id="GO:0046677">
    <property type="term" value="P:response to antibiotic"/>
    <property type="evidence" value="ECO:0007669"/>
    <property type="project" value="UniProtKB-KW"/>
</dbReference>
<evidence type="ECO:0000256" key="4">
    <source>
        <dbReference type="ARBA" id="ARBA00023136"/>
    </source>
</evidence>
<dbReference type="GO" id="GO:0043190">
    <property type="term" value="C:ATP-binding cassette (ABC) transporter complex"/>
    <property type="evidence" value="ECO:0007669"/>
    <property type="project" value="InterPro"/>
</dbReference>
<dbReference type="InterPro" id="IPR000412">
    <property type="entry name" value="ABC_2_transport"/>
</dbReference>
<dbReference type="InterPro" id="IPR047817">
    <property type="entry name" value="ABC2_TM_bact-type"/>
</dbReference>
<dbReference type="EMBL" id="VUMG01000003">
    <property type="protein sequence ID" value="MSS46302.1"/>
    <property type="molecule type" value="Genomic_DNA"/>
</dbReference>
<evidence type="ECO:0000256" key="3">
    <source>
        <dbReference type="ARBA" id="ARBA00022989"/>
    </source>
</evidence>